<dbReference type="SMART" id="SM00382">
    <property type="entry name" value="AAA"/>
    <property type="match status" value="1"/>
</dbReference>
<reference evidence="3 4" key="1">
    <citation type="submission" date="2015-02" db="EMBL/GenBank/DDBJ databases">
        <title>Evolution of amylase-binding proteins of oral streptococcal species.</title>
        <authorList>
            <person name="Haase E.M."/>
        </authorList>
    </citation>
    <scope>NUCLEOTIDE SEQUENCE [LARGE SCALE GENOMIC DNA]</scope>
    <source>
        <strain evidence="3 4">UC6950A</strain>
    </source>
</reference>
<dbReference type="GO" id="GO:0005524">
    <property type="term" value="F:ATP binding"/>
    <property type="evidence" value="ECO:0007669"/>
    <property type="project" value="InterPro"/>
</dbReference>
<gene>
    <name evidence="3" type="ORF">TZ96_01333</name>
</gene>
<protein>
    <submittedName>
        <fullName evidence="3">Endonuclease</fullName>
    </submittedName>
</protein>
<dbReference type="InterPro" id="IPR003593">
    <property type="entry name" value="AAA+_ATPase"/>
</dbReference>
<comment type="caution">
    <text evidence="3">The sequence shown here is derived from an EMBL/GenBank/DDBJ whole genome shotgun (WGS) entry which is preliminary data.</text>
</comment>
<proteinExistence type="predicted"/>
<dbReference type="AlphaFoldDB" id="A0A0F3HCX6"/>
<evidence type="ECO:0000313" key="4">
    <source>
        <dbReference type="Proteomes" id="UP000033405"/>
    </source>
</evidence>
<dbReference type="InterPro" id="IPR011704">
    <property type="entry name" value="ATPase_dyneun-rel_AAA"/>
</dbReference>
<sequence length="661" mass="76649">MVSKQTFIDRIKKEFPDAIENQTKSYISFQVKNRKGKLQNFIEINFQNKGIKIAILSKSLRDSDFFIFNKKPDSFGWTLDAEYFIKDENSLNEILPFINKSYEFVKSGINSECYKIFREFLSKFVNQANIYNSKDIEMKRSQKLDGAEHIYPALTIEGIPYKVEMLNTGHFGPRSGNGYIKSPYFGYRLSVIDNSWINIRCGFHRFKVTEFKIVKWYSNNQDEDLGYKYLVKDLELESTAEPNEILIEFYDNFTSFYREAEKEDINMSENINKYKNILLQSQNLILRGAPGTGKTYLAKEIALELTSGNEDQIGFVQFHPSYDYTDFVEGLRPVSNGDGAINFKLQDGIFKQFCQKAKEAQKTGGQDNFEETWTKLTNAINEKQGHYMFPRSSVPASLNSQGNVKFDSPVATKEKVYLLYKGEETNLKYETYQNIVLDHMKESYGLCDYVSPTDIDTDKNFVFIIDEINRGEISKIFGELFFSIDPGYRGEKGSVSTQYANLHETNDKFYIPENVYIIGTMNDIDRSVDTFDFAMRRRFRFVEVTAESQLGMLDDVLGDKAEEAKIRLRNLNTAIEKVPELNSHYHIGPSYFLKLEEVDYNYELLWSDYLKPLLEDYLWGSYEEAETLETLKKAFDLTKNEQKDQAVADDNEGDKNNDADN</sequence>
<dbReference type="PANTHER" id="PTHR37291">
    <property type="entry name" value="5-METHYLCYTOSINE-SPECIFIC RESTRICTION ENZYME B"/>
    <property type="match status" value="1"/>
</dbReference>
<evidence type="ECO:0000259" key="2">
    <source>
        <dbReference type="SMART" id="SM00382"/>
    </source>
</evidence>
<dbReference type="EMBL" id="JYOV01000017">
    <property type="protein sequence ID" value="KJU91917.1"/>
    <property type="molecule type" value="Genomic_DNA"/>
</dbReference>
<keyword evidence="3" id="KW-0255">Endonuclease</keyword>
<feature type="domain" description="AAA+ ATPase" evidence="2">
    <location>
        <begin position="280"/>
        <end position="550"/>
    </location>
</feature>
<keyword evidence="3" id="KW-0378">Hydrolase</keyword>
<dbReference type="PATRIC" id="fig|28037.218.peg.1290"/>
<evidence type="ECO:0000313" key="3">
    <source>
        <dbReference type="EMBL" id="KJU91917.1"/>
    </source>
</evidence>
<dbReference type="Proteomes" id="UP000033405">
    <property type="component" value="Unassembled WGS sequence"/>
</dbReference>
<keyword evidence="3" id="KW-0540">Nuclease</keyword>
<evidence type="ECO:0000256" key="1">
    <source>
        <dbReference type="SAM" id="MobiDB-lite"/>
    </source>
</evidence>
<accession>A0A0F3HCX6</accession>
<dbReference type="PANTHER" id="PTHR37291:SF1">
    <property type="entry name" value="TYPE IV METHYL-DIRECTED RESTRICTION ENZYME ECOKMCRB SUBUNIT"/>
    <property type="match status" value="1"/>
</dbReference>
<dbReference type="Pfam" id="PF07728">
    <property type="entry name" value="AAA_5"/>
    <property type="match status" value="1"/>
</dbReference>
<dbReference type="GO" id="GO:0016887">
    <property type="term" value="F:ATP hydrolysis activity"/>
    <property type="evidence" value="ECO:0007669"/>
    <property type="project" value="InterPro"/>
</dbReference>
<dbReference type="SUPFAM" id="SSF52540">
    <property type="entry name" value="P-loop containing nucleoside triphosphate hydrolases"/>
    <property type="match status" value="1"/>
</dbReference>
<dbReference type="RefSeq" id="WP_045763418.1">
    <property type="nucleotide sequence ID" value="NZ_JYOV01000017.1"/>
</dbReference>
<dbReference type="Gene3D" id="3.40.50.300">
    <property type="entry name" value="P-loop containing nucleotide triphosphate hydrolases"/>
    <property type="match status" value="2"/>
</dbReference>
<feature type="region of interest" description="Disordered" evidence="1">
    <location>
        <begin position="641"/>
        <end position="661"/>
    </location>
</feature>
<dbReference type="GO" id="GO:0004519">
    <property type="term" value="F:endonuclease activity"/>
    <property type="evidence" value="ECO:0007669"/>
    <property type="project" value="UniProtKB-KW"/>
</dbReference>
<name>A0A0F3HCX6_9STRE</name>
<dbReference type="REBASE" id="115087">
    <property type="entry name" value="Smi6950AMcrBCP"/>
</dbReference>
<dbReference type="InterPro" id="IPR027417">
    <property type="entry name" value="P-loop_NTPase"/>
</dbReference>
<organism evidence="3 4">
    <name type="scientific">Streptococcus infantis</name>
    <dbReference type="NCBI Taxonomy" id="68892"/>
    <lineage>
        <taxon>Bacteria</taxon>
        <taxon>Bacillati</taxon>
        <taxon>Bacillota</taxon>
        <taxon>Bacilli</taxon>
        <taxon>Lactobacillales</taxon>
        <taxon>Streptococcaceae</taxon>
        <taxon>Streptococcus</taxon>
    </lineage>
</organism>
<dbReference type="InterPro" id="IPR052934">
    <property type="entry name" value="Methyl-DNA_Rec/Restrict_Enz"/>
</dbReference>